<sequence length="207" mass="23609">MTVYKDYIFNHSMPTYVHSYIAEPIIKLLDHTKNKNILDLGCGNGALVKRLVNLDFNAFGTDASTTGIEKASEFSNERFALQDLSADELPEKFKNLKFDTIISTEVIEHLYDPKSFIKFCKKHLKDNGGGELIISTPYHGYLKNLVIGILGKWDTHANPLWDGGHIKFWSKRSIYKLLESEGFEVINFVGCGRLPFFWKSMIIKAKI</sequence>
<gene>
    <name evidence="1" type="ORF">VRU49_00735</name>
</gene>
<dbReference type="Pfam" id="PF13489">
    <property type="entry name" value="Methyltransf_23"/>
    <property type="match status" value="1"/>
</dbReference>
<protein>
    <submittedName>
        <fullName evidence="1">Class I SAM-dependent methyltransferase</fullName>
        <ecNumber evidence="1">2.1.1.-</ecNumber>
    </submittedName>
</protein>
<proteinExistence type="predicted"/>
<organism evidence="1 2">
    <name type="scientific">Pedobacter flavus</name>
    <dbReference type="NCBI Taxonomy" id="3113906"/>
    <lineage>
        <taxon>Bacteria</taxon>
        <taxon>Pseudomonadati</taxon>
        <taxon>Bacteroidota</taxon>
        <taxon>Sphingobacteriia</taxon>
        <taxon>Sphingobacteriales</taxon>
        <taxon>Sphingobacteriaceae</taxon>
        <taxon>Pedobacter</taxon>
    </lineage>
</organism>
<dbReference type="EMBL" id="JAZDQU010000001">
    <property type="protein sequence ID" value="MEE1883931.1"/>
    <property type="molecule type" value="Genomic_DNA"/>
</dbReference>
<dbReference type="SUPFAM" id="SSF53335">
    <property type="entry name" value="S-adenosyl-L-methionine-dependent methyltransferases"/>
    <property type="match status" value="1"/>
</dbReference>
<dbReference type="GO" id="GO:0008168">
    <property type="term" value="F:methyltransferase activity"/>
    <property type="evidence" value="ECO:0007669"/>
    <property type="project" value="UniProtKB-KW"/>
</dbReference>
<dbReference type="EC" id="2.1.1.-" evidence="1"/>
<evidence type="ECO:0000313" key="2">
    <source>
        <dbReference type="Proteomes" id="UP001337681"/>
    </source>
</evidence>
<reference evidence="1 2" key="1">
    <citation type="submission" date="2024-01" db="EMBL/GenBank/DDBJ databases">
        <title>Pedobacter sp. nov., isolated from oil-contaminated soil.</title>
        <authorList>
            <person name="Le N.T.T."/>
        </authorList>
    </citation>
    <scope>NUCLEOTIDE SEQUENCE [LARGE SCALE GENOMIC DNA]</scope>
    <source>
        <strain evidence="1 2">VNH31</strain>
    </source>
</reference>
<dbReference type="CDD" id="cd02440">
    <property type="entry name" value="AdoMet_MTases"/>
    <property type="match status" value="1"/>
</dbReference>
<dbReference type="RefSeq" id="WP_330144856.1">
    <property type="nucleotide sequence ID" value="NZ_JAZDQU010000001.1"/>
</dbReference>
<keyword evidence="1" id="KW-0808">Transferase</keyword>
<accession>A0ABU7GY56</accession>
<evidence type="ECO:0000313" key="1">
    <source>
        <dbReference type="EMBL" id="MEE1883931.1"/>
    </source>
</evidence>
<keyword evidence="2" id="KW-1185">Reference proteome</keyword>
<dbReference type="GO" id="GO:0032259">
    <property type="term" value="P:methylation"/>
    <property type="evidence" value="ECO:0007669"/>
    <property type="project" value="UniProtKB-KW"/>
</dbReference>
<dbReference type="Gene3D" id="3.40.50.150">
    <property type="entry name" value="Vaccinia Virus protein VP39"/>
    <property type="match status" value="1"/>
</dbReference>
<keyword evidence="1" id="KW-0489">Methyltransferase</keyword>
<dbReference type="InterPro" id="IPR029063">
    <property type="entry name" value="SAM-dependent_MTases_sf"/>
</dbReference>
<comment type="caution">
    <text evidence="1">The sequence shown here is derived from an EMBL/GenBank/DDBJ whole genome shotgun (WGS) entry which is preliminary data.</text>
</comment>
<name>A0ABU7GY56_9SPHI</name>
<dbReference type="PANTHER" id="PTHR43861">
    <property type="entry name" value="TRANS-ACONITATE 2-METHYLTRANSFERASE-RELATED"/>
    <property type="match status" value="1"/>
</dbReference>
<dbReference type="Proteomes" id="UP001337681">
    <property type="component" value="Unassembled WGS sequence"/>
</dbReference>